<organism evidence="7 8">
    <name type="scientific">Aureobasidium pullulans</name>
    <name type="common">Black yeast</name>
    <name type="synonym">Pullularia pullulans</name>
    <dbReference type="NCBI Taxonomy" id="5580"/>
    <lineage>
        <taxon>Eukaryota</taxon>
        <taxon>Fungi</taxon>
        <taxon>Dikarya</taxon>
        <taxon>Ascomycota</taxon>
        <taxon>Pezizomycotina</taxon>
        <taxon>Dothideomycetes</taxon>
        <taxon>Dothideomycetidae</taxon>
        <taxon>Dothideales</taxon>
        <taxon>Saccotheciaceae</taxon>
        <taxon>Aureobasidium</taxon>
    </lineage>
</organism>
<feature type="compositionally biased region" description="Low complexity" evidence="5">
    <location>
        <begin position="378"/>
        <end position="391"/>
    </location>
</feature>
<dbReference type="PANTHER" id="PTHR47636">
    <property type="entry name" value="TRANSCRIPTIONAL REGULATORY PROTEIN RCO1"/>
    <property type="match status" value="1"/>
</dbReference>
<dbReference type="EMBL" id="QZBD01000116">
    <property type="protein sequence ID" value="THY28423.1"/>
    <property type="molecule type" value="Genomic_DNA"/>
</dbReference>
<accession>A0A4V4JW82</accession>
<feature type="compositionally biased region" description="Low complexity" evidence="5">
    <location>
        <begin position="1"/>
        <end position="22"/>
    </location>
</feature>
<evidence type="ECO:0000256" key="1">
    <source>
        <dbReference type="ARBA" id="ARBA00022723"/>
    </source>
</evidence>
<protein>
    <recommendedName>
        <fullName evidence="6">PHD-type domain-containing protein</fullName>
    </recommendedName>
</protein>
<dbReference type="GO" id="GO:0006357">
    <property type="term" value="P:regulation of transcription by RNA polymerase II"/>
    <property type="evidence" value="ECO:0007669"/>
    <property type="project" value="TreeGrafter"/>
</dbReference>
<evidence type="ECO:0000313" key="8">
    <source>
        <dbReference type="Proteomes" id="UP000306584"/>
    </source>
</evidence>
<feature type="compositionally biased region" description="Low complexity" evidence="5">
    <location>
        <begin position="173"/>
        <end position="188"/>
    </location>
</feature>
<dbReference type="GO" id="GO:0008270">
    <property type="term" value="F:zinc ion binding"/>
    <property type="evidence" value="ECO:0007669"/>
    <property type="project" value="UniProtKB-KW"/>
</dbReference>
<dbReference type="InterPro" id="IPR052819">
    <property type="entry name" value="Chromatin_regulatory_protein"/>
</dbReference>
<dbReference type="InterPro" id="IPR019787">
    <property type="entry name" value="Znf_PHD-finger"/>
</dbReference>
<feature type="region of interest" description="Disordered" evidence="5">
    <location>
        <begin position="1"/>
        <end position="212"/>
    </location>
</feature>
<comment type="caution">
    <text evidence="7">The sequence shown here is derived from an EMBL/GenBank/DDBJ whole genome shotgun (WGS) entry which is preliminary data.</text>
</comment>
<feature type="region of interest" description="Disordered" evidence="5">
    <location>
        <begin position="934"/>
        <end position="960"/>
    </location>
</feature>
<feature type="compositionally biased region" description="Polar residues" evidence="5">
    <location>
        <begin position="155"/>
        <end position="172"/>
    </location>
</feature>
<name>A0A4V4JW82_AURPU</name>
<evidence type="ECO:0000256" key="5">
    <source>
        <dbReference type="SAM" id="MobiDB-lite"/>
    </source>
</evidence>
<dbReference type="CDD" id="cd15534">
    <property type="entry name" value="PHD2_PHF12_Rco1"/>
    <property type="match status" value="1"/>
</dbReference>
<dbReference type="PANTHER" id="PTHR47636:SF1">
    <property type="entry name" value="TRANSCRIPTIONAL REGULATORY PROTEIN RCO1"/>
    <property type="match status" value="1"/>
</dbReference>
<feature type="compositionally biased region" description="Low complexity" evidence="5">
    <location>
        <begin position="196"/>
        <end position="205"/>
    </location>
</feature>
<dbReference type="AlphaFoldDB" id="A0A4V4JW82"/>
<keyword evidence="1" id="KW-0479">Metal-binding</keyword>
<dbReference type="Proteomes" id="UP000306584">
    <property type="component" value="Unassembled WGS sequence"/>
</dbReference>
<dbReference type="InterPro" id="IPR013083">
    <property type="entry name" value="Znf_RING/FYVE/PHD"/>
</dbReference>
<dbReference type="PROSITE" id="PS01359">
    <property type="entry name" value="ZF_PHD_1"/>
    <property type="match status" value="1"/>
</dbReference>
<dbReference type="SUPFAM" id="SSF57903">
    <property type="entry name" value="FYVE/PHD zinc finger"/>
    <property type="match status" value="2"/>
</dbReference>
<keyword evidence="2 4" id="KW-0863">Zinc-finger</keyword>
<dbReference type="InterPro" id="IPR001965">
    <property type="entry name" value="Znf_PHD"/>
</dbReference>
<feature type="domain" description="PHD-type" evidence="6">
    <location>
        <begin position="578"/>
        <end position="628"/>
    </location>
</feature>
<dbReference type="InterPro" id="IPR011011">
    <property type="entry name" value="Znf_FYVE_PHD"/>
</dbReference>
<evidence type="ECO:0000256" key="2">
    <source>
        <dbReference type="ARBA" id="ARBA00022771"/>
    </source>
</evidence>
<dbReference type="GO" id="GO:0032221">
    <property type="term" value="C:Rpd3S complex"/>
    <property type="evidence" value="ECO:0007669"/>
    <property type="project" value="TreeGrafter"/>
</dbReference>
<feature type="compositionally biased region" description="Polar residues" evidence="5">
    <location>
        <begin position="416"/>
        <end position="434"/>
    </location>
</feature>
<sequence length="982" mass="107025">MDSTPSTRSRNRSPRASTAASAQNRSVAQPPAPNGSTQDWIEPPLASPIPSFEDHGGGPYGVLEDMQALGSRPTAKVRGRVKPDGPRKNALNKSLANPMATASNQATPETTPAPMEVLPEQPLVIVDDERDDDYTPRPSKKPAKARLSRSAAINAKSTASPKPTTPSVTASETPVPSSVATPVASATPSAPPVAPPASTVPTAPARHPPNPLPKEEVNRHLKAFDRVIPIPSDPDQRNLHNVVKAAVRKSMEVGNKILGLAIQDVYLESFSDSRLVHLLKGILDQTSTPGEIAVFREHINQAKKKIKAKETAMKKKSPSGIKRTSSPAPEMVPRPSIENQAVPRKPKISLKMTKNTKAASKPVDSPAPLPAKTKPRASSVSSSSSLSSLTSIEETPEPQALMAPHYSPPPYPPRSTVASTTLAAPVDTNGSGKRSSMEAGNDEDDRKFQVKKQKLDETVNRDAPTEESHVRPDLTAIPKVHKNLMVPPVQLTASGARSRDISTDAASSLTEVSSPLSSTSRRNTPKRTSMPAKLFKKKAKTKNSPVKKQAPGQSADEDGTSRRASPGGPDVNEESDNNDYCTACNTSGFLLCCDGCDSSFHLHCLDPPLSQDAPELNEAWYCFGCTAKRAQPQRHSRGLFAALLLNLDKRNPSNFVLPQDIREYFDGVATAKDGKFVEQLATKTRRGAGYDELPDHFKTKDAKGQAILCYNCSLSSLGRREIITCDQCSAHWHLDCLDPPLANAPYRDHTGRKIRDWLCPLHADHALRVMEVPRLADRQFQRERRIHMRRPRGAKVVDTALNRDFINDGVIEIANDSSDDDSEFDEVDVSGVVYRLPEKGIKLDFIDRVRRGRAAEQYYSNPQAYSRPNKRRAMEQTDFFRRSFVEQRTALDLVGLANQQADLDFNGDQVSGLLTTLIAEAPADVVAQMIEAEKEVKSSDTTGPPSPPASDQHTEQSLAQQRKSLELLQTLIARKLATVPDQ</sequence>
<evidence type="ECO:0000313" key="7">
    <source>
        <dbReference type="EMBL" id="THY28423.1"/>
    </source>
</evidence>
<dbReference type="Gene3D" id="3.30.40.10">
    <property type="entry name" value="Zinc/RING finger domain, C3HC4 (zinc finger)"/>
    <property type="match status" value="2"/>
</dbReference>
<feature type="region of interest" description="Disordered" evidence="5">
    <location>
        <begin position="308"/>
        <end position="481"/>
    </location>
</feature>
<dbReference type="SMART" id="SM00249">
    <property type="entry name" value="PHD"/>
    <property type="match status" value="2"/>
</dbReference>
<keyword evidence="3" id="KW-0862">Zinc</keyword>
<feature type="compositionally biased region" description="Polar residues" evidence="5">
    <location>
        <begin position="939"/>
        <end position="960"/>
    </location>
</feature>
<dbReference type="Pfam" id="PF00628">
    <property type="entry name" value="PHD"/>
    <property type="match status" value="2"/>
</dbReference>
<evidence type="ECO:0000256" key="4">
    <source>
        <dbReference type="PROSITE-ProRule" id="PRU00146"/>
    </source>
</evidence>
<feature type="region of interest" description="Disordered" evidence="5">
    <location>
        <begin position="494"/>
        <end position="577"/>
    </location>
</feature>
<feature type="compositionally biased region" description="Basic residues" evidence="5">
    <location>
        <begin position="138"/>
        <end position="147"/>
    </location>
</feature>
<evidence type="ECO:0000259" key="6">
    <source>
        <dbReference type="PROSITE" id="PS50016"/>
    </source>
</evidence>
<evidence type="ECO:0000256" key="3">
    <source>
        <dbReference type="ARBA" id="ARBA00022833"/>
    </source>
</evidence>
<feature type="compositionally biased region" description="Polar residues" evidence="5">
    <location>
        <begin position="91"/>
        <end position="110"/>
    </location>
</feature>
<gene>
    <name evidence="7" type="ORF">D6D01_03880</name>
</gene>
<reference evidence="7 8" key="1">
    <citation type="submission" date="2018-10" db="EMBL/GenBank/DDBJ databases">
        <title>Fifty Aureobasidium pullulans genomes reveal a recombining polyextremotolerant generalist.</title>
        <authorList>
            <person name="Gostincar C."/>
            <person name="Turk M."/>
            <person name="Zajc J."/>
            <person name="Gunde-Cimerman N."/>
        </authorList>
    </citation>
    <scope>NUCLEOTIDE SEQUENCE [LARGE SCALE GENOMIC DNA]</scope>
    <source>
        <strain evidence="7 8">EXF-6604</strain>
    </source>
</reference>
<dbReference type="PROSITE" id="PS50016">
    <property type="entry name" value="ZF_PHD_2"/>
    <property type="match status" value="1"/>
</dbReference>
<feature type="compositionally biased region" description="Basic and acidic residues" evidence="5">
    <location>
        <begin position="444"/>
        <end position="472"/>
    </location>
</feature>
<dbReference type="InterPro" id="IPR019786">
    <property type="entry name" value="Zinc_finger_PHD-type_CS"/>
</dbReference>
<feature type="compositionally biased region" description="Low complexity" evidence="5">
    <location>
        <begin position="507"/>
        <end position="520"/>
    </location>
</feature>
<proteinExistence type="predicted"/>